<dbReference type="AlphaFoldDB" id="A0A921YQ68"/>
<sequence>MFVIKFLVSLSFVLVCDSARILVVFPLPSLSHYISLRPFVEELANRGHEVTVITANPAYPKGQAPVNYTEIDIHEVAYTFKDNIISMAKGRGIHAQISQIFHLFLHIFDVELKSEPIKQLLGDKEKKFDLLILEACLRPVLSLQHVYKVPVIQISSFGSLEVNNYVFGSTSHPLLYPTVYHQRLYNLTMWEKLVELYNYYYVMYLDYYYEKLENEMLKKHFPDIPPLSELSNNVEFLFLNVHPIWEFNRPVPPNVIYVGALHIKPQKELPKDLKTYFDSSKNGIIYMSFGTNVGPTQIPAQTIRIFFKVFSQLPYDVLWKWDDDEISGKPNNVRIGKWFPQADLLRHPKVKLFITQGGLHSTEEAIHAAVPLVAIPMSGDQWFNAEKYEHHKIGVGLNIHTINEKNFKEAITKVIEDKSYRNNIIKLRSIMTDQPQASLERAVWWTEYLLRHGSARQLRSPAANMPLYQYMELELVVTILVALSVALVVSLVAIYSLVKVVSNIFKTKIKTN</sequence>
<comment type="similarity">
    <text evidence="1 4">Belongs to the UDP-glycosyltransferase family.</text>
</comment>
<feature type="transmembrane region" description="Helical" evidence="5">
    <location>
        <begin position="475"/>
        <end position="498"/>
    </location>
</feature>
<dbReference type="CDD" id="cd03784">
    <property type="entry name" value="GT1_Gtf-like"/>
    <property type="match status" value="1"/>
</dbReference>
<dbReference type="EC" id="2.4.1.17" evidence="5"/>
<keyword evidence="7" id="KW-1185">Reference proteome</keyword>
<evidence type="ECO:0000313" key="7">
    <source>
        <dbReference type="Proteomes" id="UP000791440"/>
    </source>
</evidence>
<dbReference type="FunFam" id="3.40.50.2000:FF:000021">
    <property type="entry name" value="UDP-glucuronosyltransferase"/>
    <property type="match status" value="1"/>
</dbReference>
<comment type="caution">
    <text evidence="6">The sequence shown here is derived from an EMBL/GenBank/DDBJ whole genome shotgun (WGS) entry which is preliminary data.</text>
</comment>
<keyword evidence="3 4" id="KW-0808">Transferase</keyword>
<dbReference type="InterPro" id="IPR002213">
    <property type="entry name" value="UDP_glucos_trans"/>
</dbReference>
<gene>
    <name evidence="6" type="ORF">O3G_MSEX002931</name>
</gene>
<dbReference type="Pfam" id="PF00201">
    <property type="entry name" value="UDPGT"/>
    <property type="match status" value="1"/>
</dbReference>
<feature type="chain" id="PRO_5038161287" description="UDP-glucuronosyltransferase" evidence="5">
    <location>
        <begin position="19"/>
        <end position="512"/>
    </location>
</feature>
<reference evidence="6" key="1">
    <citation type="journal article" date="2016" name="Insect Biochem. Mol. Biol.">
        <title>Multifaceted biological insights from a draft genome sequence of the tobacco hornworm moth, Manduca sexta.</title>
        <authorList>
            <person name="Kanost M.R."/>
            <person name="Arrese E.L."/>
            <person name="Cao X."/>
            <person name="Chen Y.R."/>
            <person name="Chellapilla S."/>
            <person name="Goldsmith M.R."/>
            <person name="Grosse-Wilde E."/>
            <person name="Heckel D.G."/>
            <person name="Herndon N."/>
            <person name="Jiang H."/>
            <person name="Papanicolaou A."/>
            <person name="Qu J."/>
            <person name="Soulages J.L."/>
            <person name="Vogel H."/>
            <person name="Walters J."/>
            <person name="Waterhouse R.M."/>
            <person name="Ahn S.J."/>
            <person name="Almeida F.C."/>
            <person name="An C."/>
            <person name="Aqrawi P."/>
            <person name="Bretschneider A."/>
            <person name="Bryant W.B."/>
            <person name="Bucks S."/>
            <person name="Chao H."/>
            <person name="Chevignon G."/>
            <person name="Christen J.M."/>
            <person name="Clarke D.F."/>
            <person name="Dittmer N.T."/>
            <person name="Ferguson L.C.F."/>
            <person name="Garavelou S."/>
            <person name="Gordon K.H.J."/>
            <person name="Gunaratna R.T."/>
            <person name="Han Y."/>
            <person name="Hauser F."/>
            <person name="He Y."/>
            <person name="Heidel-Fischer H."/>
            <person name="Hirsh A."/>
            <person name="Hu Y."/>
            <person name="Jiang H."/>
            <person name="Kalra D."/>
            <person name="Klinner C."/>
            <person name="Konig C."/>
            <person name="Kovar C."/>
            <person name="Kroll A.R."/>
            <person name="Kuwar S.S."/>
            <person name="Lee S.L."/>
            <person name="Lehman R."/>
            <person name="Li K."/>
            <person name="Li Z."/>
            <person name="Liang H."/>
            <person name="Lovelace S."/>
            <person name="Lu Z."/>
            <person name="Mansfield J.H."/>
            <person name="McCulloch K.J."/>
            <person name="Mathew T."/>
            <person name="Morton B."/>
            <person name="Muzny D.M."/>
            <person name="Neunemann D."/>
            <person name="Ongeri F."/>
            <person name="Pauchet Y."/>
            <person name="Pu L.L."/>
            <person name="Pyrousis I."/>
            <person name="Rao X.J."/>
            <person name="Redding A."/>
            <person name="Roesel C."/>
            <person name="Sanchez-Gracia A."/>
            <person name="Schaack S."/>
            <person name="Shukla A."/>
            <person name="Tetreau G."/>
            <person name="Wang Y."/>
            <person name="Xiong G.H."/>
            <person name="Traut W."/>
            <person name="Walsh T.K."/>
            <person name="Worley K.C."/>
            <person name="Wu D."/>
            <person name="Wu W."/>
            <person name="Wu Y.Q."/>
            <person name="Zhang X."/>
            <person name="Zou Z."/>
            <person name="Zucker H."/>
            <person name="Briscoe A.D."/>
            <person name="Burmester T."/>
            <person name="Clem R.J."/>
            <person name="Feyereisen R."/>
            <person name="Grimmelikhuijzen C.J.P."/>
            <person name="Hamodrakas S.J."/>
            <person name="Hansson B.S."/>
            <person name="Huguet E."/>
            <person name="Jermiin L.S."/>
            <person name="Lan Q."/>
            <person name="Lehman H.K."/>
            <person name="Lorenzen M."/>
            <person name="Merzendorfer H."/>
            <person name="Michalopoulos I."/>
            <person name="Morton D.B."/>
            <person name="Muthukrishnan S."/>
            <person name="Oakeshott J.G."/>
            <person name="Palmer W."/>
            <person name="Park Y."/>
            <person name="Passarelli A.L."/>
            <person name="Rozas J."/>
            <person name="Schwartz L.M."/>
            <person name="Smith W."/>
            <person name="Southgate A."/>
            <person name="Vilcinskas A."/>
            <person name="Vogt R."/>
            <person name="Wang P."/>
            <person name="Werren J."/>
            <person name="Yu X.Q."/>
            <person name="Zhou J.J."/>
            <person name="Brown S.J."/>
            <person name="Scherer S.E."/>
            <person name="Richards S."/>
            <person name="Blissard G.W."/>
        </authorList>
    </citation>
    <scope>NUCLEOTIDE SEQUENCE</scope>
</reference>
<keyword evidence="5" id="KW-0812">Transmembrane</keyword>
<keyword evidence="2 4" id="KW-0328">Glycosyltransferase</keyword>
<dbReference type="PROSITE" id="PS00375">
    <property type="entry name" value="UDPGT"/>
    <property type="match status" value="1"/>
</dbReference>
<evidence type="ECO:0000256" key="1">
    <source>
        <dbReference type="ARBA" id="ARBA00009995"/>
    </source>
</evidence>
<protein>
    <recommendedName>
        <fullName evidence="5">UDP-glucuronosyltransferase</fullName>
        <ecNumber evidence="5">2.4.1.17</ecNumber>
    </recommendedName>
</protein>
<proteinExistence type="inferred from homology"/>
<reference evidence="6" key="2">
    <citation type="submission" date="2020-12" db="EMBL/GenBank/DDBJ databases">
        <authorList>
            <person name="Kanost M."/>
        </authorList>
    </citation>
    <scope>NUCLEOTIDE SEQUENCE</scope>
</reference>
<evidence type="ECO:0000313" key="6">
    <source>
        <dbReference type="EMBL" id="KAG6443576.1"/>
    </source>
</evidence>
<organism evidence="6 7">
    <name type="scientific">Manduca sexta</name>
    <name type="common">Tobacco hawkmoth</name>
    <name type="synonym">Tobacco hornworm</name>
    <dbReference type="NCBI Taxonomy" id="7130"/>
    <lineage>
        <taxon>Eukaryota</taxon>
        <taxon>Metazoa</taxon>
        <taxon>Ecdysozoa</taxon>
        <taxon>Arthropoda</taxon>
        <taxon>Hexapoda</taxon>
        <taxon>Insecta</taxon>
        <taxon>Pterygota</taxon>
        <taxon>Neoptera</taxon>
        <taxon>Endopterygota</taxon>
        <taxon>Lepidoptera</taxon>
        <taxon>Glossata</taxon>
        <taxon>Ditrysia</taxon>
        <taxon>Bombycoidea</taxon>
        <taxon>Sphingidae</taxon>
        <taxon>Sphinginae</taxon>
        <taxon>Sphingini</taxon>
        <taxon>Manduca</taxon>
    </lineage>
</organism>
<dbReference type="InterPro" id="IPR035595">
    <property type="entry name" value="UDP_glycos_trans_CS"/>
</dbReference>
<evidence type="ECO:0000256" key="3">
    <source>
        <dbReference type="ARBA" id="ARBA00022679"/>
    </source>
</evidence>
<keyword evidence="5" id="KW-0472">Membrane</keyword>
<dbReference type="InterPro" id="IPR050271">
    <property type="entry name" value="UDP-glycosyltransferase"/>
</dbReference>
<keyword evidence="5" id="KW-1133">Transmembrane helix</keyword>
<dbReference type="EMBL" id="JH668303">
    <property type="protein sequence ID" value="KAG6443576.1"/>
    <property type="molecule type" value="Genomic_DNA"/>
</dbReference>
<dbReference type="Gene3D" id="3.40.50.2000">
    <property type="entry name" value="Glycogen Phosphorylase B"/>
    <property type="match status" value="2"/>
</dbReference>
<evidence type="ECO:0000256" key="5">
    <source>
        <dbReference type="RuleBase" id="RU362059"/>
    </source>
</evidence>
<accession>A0A921YQ68</accession>
<evidence type="ECO:0000256" key="4">
    <source>
        <dbReference type="RuleBase" id="RU003718"/>
    </source>
</evidence>
<dbReference type="GO" id="GO:0015020">
    <property type="term" value="F:glucuronosyltransferase activity"/>
    <property type="evidence" value="ECO:0007669"/>
    <property type="project" value="UniProtKB-EC"/>
</dbReference>
<dbReference type="GO" id="GO:0016020">
    <property type="term" value="C:membrane"/>
    <property type="evidence" value="ECO:0007669"/>
    <property type="project" value="UniProtKB-SubCell"/>
</dbReference>
<dbReference type="Proteomes" id="UP000791440">
    <property type="component" value="Unassembled WGS sequence"/>
</dbReference>
<evidence type="ECO:0000256" key="2">
    <source>
        <dbReference type="ARBA" id="ARBA00022676"/>
    </source>
</evidence>
<dbReference type="PANTHER" id="PTHR48043:SF159">
    <property type="entry name" value="EG:EG0003.4 PROTEIN-RELATED"/>
    <property type="match status" value="1"/>
</dbReference>
<feature type="signal peptide" evidence="5">
    <location>
        <begin position="1"/>
        <end position="18"/>
    </location>
</feature>
<comment type="catalytic activity">
    <reaction evidence="5">
        <text>glucuronate acceptor + UDP-alpha-D-glucuronate = acceptor beta-D-glucuronoside + UDP + H(+)</text>
        <dbReference type="Rhea" id="RHEA:21032"/>
        <dbReference type="ChEBI" id="CHEBI:15378"/>
        <dbReference type="ChEBI" id="CHEBI:58052"/>
        <dbReference type="ChEBI" id="CHEBI:58223"/>
        <dbReference type="ChEBI" id="CHEBI:132367"/>
        <dbReference type="ChEBI" id="CHEBI:132368"/>
        <dbReference type="EC" id="2.4.1.17"/>
    </reaction>
</comment>
<name>A0A921YQ68_MANSE</name>
<dbReference type="SUPFAM" id="SSF53756">
    <property type="entry name" value="UDP-Glycosyltransferase/glycogen phosphorylase"/>
    <property type="match status" value="1"/>
</dbReference>
<keyword evidence="5" id="KW-0732">Signal</keyword>
<dbReference type="PANTHER" id="PTHR48043">
    <property type="entry name" value="EG:EG0003.4 PROTEIN-RELATED"/>
    <property type="match status" value="1"/>
</dbReference>
<comment type="subcellular location">
    <subcellularLocation>
        <location evidence="5">Membrane</location>
        <topology evidence="5">Single-pass membrane protein</topology>
    </subcellularLocation>
</comment>